<evidence type="ECO:0000256" key="1">
    <source>
        <dbReference type="SAM" id="SignalP"/>
    </source>
</evidence>
<dbReference type="RefSeq" id="WP_115134045.1">
    <property type="nucleotide sequence ID" value="NZ_UGRS01000002.1"/>
</dbReference>
<dbReference type="EMBL" id="UGRS01000002">
    <property type="protein sequence ID" value="SUA43832.1"/>
    <property type="molecule type" value="Genomic_DNA"/>
</dbReference>
<proteinExistence type="predicted"/>
<keyword evidence="1" id="KW-0732">Signal</keyword>
<dbReference type="OrthoDB" id="5703702at2"/>
<dbReference type="Proteomes" id="UP000254055">
    <property type="component" value="Unassembled WGS sequence"/>
</dbReference>
<sequence>MKNVLLYLVLGTAAAFASASEIHIAEKIPYQDESRINHRIVSECTEIGTVLSESVVKHAAAKGLNVVRSAAPENQAVYAKIEIESAISAGSAFIGHWKGISLSTTLYQDGRETAQNSFKRNSTGGMFGGFKGSCTVLYRTANALGKDIAAWLATQNRP</sequence>
<name>A0A378WSG8_9NEIS</name>
<evidence type="ECO:0000313" key="3">
    <source>
        <dbReference type="Proteomes" id="UP000254055"/>
    </source>
</evidence>
<evidence type="ECO:0008006" key="4">
    <source>
        <dbReference type="Google" id="ProtNLM"/>
    </source>
</evidence>
<organism evidence="2 3">
    <name type="scientific">Neisseria zoodegmatis</name>
    <dbReference type="NCBI Taxonomy" id="326523"/>
    <lineage>
        <taxon>Bacteria</taxon>
        <taxon>Pseudomonadati</taxon>
        <taxon>Pseudomonadota</taxon>
        <taxon>Betaproteobacteria</taxon>
        <taxon>Neisseriales</taxon>
        <taxon>Neisseriaceae</taxon>
        <taxon>Neisseria</taxon>
    </lineage>
</organism>
<evidence type="ECO:0000313" key="2">
    <source>
        <dbReference type="EMBL" id="SUA43832.1"/>
    </source>
</evidence>
<reference evidence="2 3" key="1">
    <citation type="submission" date="2018-06" db="EMBL/GenBank/DDBJ databases">
        <authorList>
            <consortium name="Pathogen Informatics"/>
            <person name="Doyle S."/>
        </authorList>
    </citation>
    <scope>NUCLEOTIDE SEQUENCE [LARGE SCALE GENOMIC DNA]</scope>
    <source>
        <strain evidence="2 3">NCTC12229</strain>
    </source>
</reference>
<gene>
    <name evidence="2" type="ORF">NCTC12229_01308</name>
</gene>
<accession>A0A378WSG8</accession>
<feature type="chain" id="PRO_5016656158" description="DUF4410 domain-containing protein" evidence="1">
    <location>
        <begin position="20"/>
        <end position="158"/>
    </location>
</feature>
<dbReference type="AlphaFoldDB" id="A0A378WSG8"/>
<feature type="signal peptide" evidence="1">
    <location>
        <begin position="1"/>
        <end position="19"/>
    </location>
</feature>
<protein>
    <recommendedName>
        <fullName evidence="4">DUF4410 domain-containing protein</fullName>
    </recommendedName>
</protein>